<reference evidence="3" key="1">
    <citation type="submission" date="2015-03" db="EMBL/GenBank/DDBJ databases">
        <authorList>
            <consortium name="Pathogen Informatics"/>
        </authorList>
    </citation>
    <scope>NUCLEOTIDE SEQUENCE [LARGE SCALE GENOMIC DNA]</scope>
    <source>
        <strain evidence="3">N09902308</strain>
    </source>
</reference>
<evidence type="ECO:0000256" key="1">
    <source>
        <dbReference type="SAM" id="MobiDB-lite"/>
    </source>
</evidence>
<sequence>MYPGSTVNLRWVFPSQHRHPHTPHRSAVTGRPAWRAEEEAEAAQHPSNGAKHLDGQPVRAVARGGFPLAVVCGGR</sequence>
<dbReference type="EMBL" id="CSBK01000182">
    <property type="protein sequence ID" value="COX06447.1"/>
    <property type="molecule type" value="Genomic_DNA"/>
</dbReference>
<name>A0A916L897_MYCTX</name>
<comment type="caution">
    <text evidence="2">The sequence shown here is derived from an EMBL/GenBank/DDBJ whole genome shotgun (WGS) entry which is preliminary data.</text>
</comment>
<evidence type="ECO:0000313" key="2">
    <source>
        <dbReference type="EMBL" id="COX06447.1"/>
    </source>
</evidence>
<dbReference type="Proteomes" id="UP000039021">
    <property type="component" value="Unassembled WGS sequence"/>
</dbReference>
<organism evidence="2 3">
    <name type="scientific">Mycobacterium tuberculosis</name>
    <dbReference type="NCBI Taxonomy" id="1773"/>
    <lineage>
        <taxon>Bacteria</taxon>
        <taxon>Bacillati</taxon>
        <taxon>Actinomycetota</taxon>
        <taxon>Actinomycetes</taxon>
        <taxon>Mycobacteriales</taxon>
        <taxon>Mycobacteriaceae</taxon>
        <taxon>Mycobacterium</taxon>
        <taxon>Mycobacterium tuberculosis complex</taxon>
    </lineage>
</organism>
<dbReference type="AlphaFoldDB" id="A0A916L897"/>
<feature type="region of interest" description="Disordered" evidence="1">
    <location>
        <begin position="15"/>
        <end position="55"/>
    </location>
</feature>
<evidence type="ECO:0000313" key="3">
    <source>
        <dbReference type="Proteomes" id="UP000039021"/>
    </source>
</evidence>
<accession>A0A916L897</accession>
<protein>
    <submittedName>
        <fullName evidence="2">Uncharacterized protein</fullName>
    </submittedName>
</protein>
<gene>
    <name evidence="2" type="ORF">ERS007739_00608</name>
</gene>
<proteinExistence type="predicted"/>